<comment type="domain">
    <text evidence="9">The PHD-type zinc finger mediates the binding to H3K4me3.</text>
</comment>
<evidence type="ECO:0000256" key="5">
    <source>
        <dbReference type="ARBA" id="ARBA00022833"/>
    </source>
</evidence>
<dbReference type="InterPro" id="IPR028651">
    <property type="entry name" value="ING_fam"/>
</dbReference>
<comment type="subcellular location">
    <subcellularLocation>
        <location evidence="1 9">Nucleus</location>
    </subcellularLocation>
</comment>
<feature type="region of interest" description="Disordered" evidence="10">
    <location>
        <begin position="305"/>
        <end position="337"/>
    </location>
</feature>
<keyword evidence="3 9" id="KW-0479">Metal-binding</keyword>
<feature type="compositionally biased region" description="Basic and acidic residues" evidence="10">
    <location>
        <begin position="305"/>
        <end position="314"/>
    </location>
</feature>
<evidence type="ECO:0000256" key="3">
    <source>
        <dbReference type="ARBA" id="ARBA00022723"/>
    </source>
</evidence>
<proteinExistence type="inferred from homology"/>
<dbReference type="Gene3D" id="6.10.140.1740">
    <property type="match status" value="1"/>
</dbReference>
<keyword evidence="6 9" id="KW-0156">Chromatin regulator</keyword>
<protein>
    <recommendedName>
        <fullName evidence="9">Chromatin modification-related protein</fullName>
    </recommendedName>
</protein>
<feature type="domain" description="PHD-type" evidence="12">
    <location>
        <begin position="617"/>
        <end position="667"/>
    </location>
</feature>
<evidence type="ECO:0000256" key="6">
    <source>
        <dbReference type="ARBA" id="ARBA00022853"/>
    </source>
</evidence>
<gene>
    <name evidence="13" type="ORF">PtA15_9A31</name>
</gene>
<dbReference type="PROSITE" id="PS01359">
    <property type="entry name" value="ZF_PHD_1"/>
    <property type="match status" value="1"/>
</dbReference>
<dbReference type="GeneID" id="77813401"/>
<dbReference type="InterPro" id="IPR013083">
    <property type="entry name" value="Znf_RING/FYVE/PHD"/>
</dbReference>
<feature type="compositionally biased region" description="Basic and acidic residues" evidence="10">
    <location>
        <begin position="549"/>
        <end position="570"/>
    </location>
</feature>
<dbReference type="InterPro" id="IPR019787">
    <property type="entry name" value="Znf_PHD-finger"/>
</dbReference>
<keyword evidence="4 8" id="KW-0863">Zinc-finger</keyword>
<feature type="chain" id="PRO_5047312770" description="Chromatin modification-related protein" evidence="11">
    <location>
        <begin position="21"/>
        <end position="689"/>
    </location>
</feature>
<organism evidence="13 14">
    <name type="scientific">Puccinia triticina</name>
    <dbReference type="NCBI Taxonomy" id="208348"/>
    <lineage>
        <taxon>Eukaryota</taxon>
        <taxon>Fungi</taxon>
        <taxon>Dikarya</taxon>
        <taxon>Basidiomycota</taxon>
        <taxon>Pucciniomycotina</taxon>
        <taxon>Pucciniomycetes</taxon>
        <taxon>Pucciniales</taxon>
        <taxon>Pucciniaceae</taxon>
        <taxon>Puccinia</taxon>
    </lineage>
</organism>
<comment type="subunit">
    <text evidence="9">Component of an histone acetyltransferase complex. Interacts with H3K4me3 and to a lesser extent with H3K4me2.</text>
</comment>
<dbReference type="Pfam" id="PF12998">
    <property type="entry name" value="ING"/>
    <property type="match status" value="1"/>
</dbReference>
<keyword evidence="14" id="KW-1185">Reference proteome</keyword>
<dbReference type="CDD" id="cd15505">
    <property type="entry name" value="PHD_ING"/>
    <property type="match status" value="1"/>
</dbReference>
<evidence type="ECO:0000259" key="12">
    <source>
        <dbReference type="PROSITE" id="PS50016"/>
    </source>
</evidence>
<dbReference type="SMART" id="SM01408">
    <property type="entry name" value="ING"/>
    <property type="match status" value="1"/>
</dbReference>
<dbReference type="SMART" id="SM00249">
    <property type="entry name" value="PHD"/>
    <property type="match status" value="1"/>
</dbReference>
<evidence type="ECO:0000313" key="14">
    <source>
        <dbReference type="Proteomes" id="UP001164743"/>
    </source>
</evidence>
<dbReference type="InterPro" id="IPR019786">
    <property type="entry name" value="Zinc_finger_PHD-type_CS"/>
</dbReference>
<comment type="function">
    <text evidence="9">Component of an histone acetyltransferase complex.</text>
</comment>
<dbReference type="Proteomes" id="UP001164743">
    <property type="component" value="Chromosome 9A"/>
</dbReference>
<dbReference type="InterPro" id="IPR024610">
    <property type="entry name" value="ING_N_histone-binding"/>
</dbReference>
<feature type="region of interest" description="Disordered" evidence="10">
    <location>
        <begin position="222"/>
        <end position="284"/>
    </location>
</feature>
<accession>A0ABY7CTX6</accession>
<dbReference type="PANTHER" id="PTHR10333">
    <property type="entry name" value="INHIBITOR OF GROWTH PROTEIN"/>
    <property type="match status" value="1"/>
</dbReference>
<name>A0ABY7CTX6_9BASI</name>
<dbReference type="Pfam" id="PF00628">
    <property type="entry name" value="PHD"/>
    <property type="match status" value="1"/>
</dbReference>
<keyword evidence="5 9" id="KW-0862">Zinc</keyword>
<feature type="compositionally biased region" description="Low complexity" evidence="10">
    <location>
        <begin position="230"/>
        <end position="239"/>
    </location>
</feature>
<evidence type="ECO:0000256" key="4">
    <source>
        <dbReference type="ARBA" id="ARBA00022771"/>
    </source>
</evidence>
<evidence type="ECO:0000256" key="10">
    <source>
        <dbReference type="SAM" id="MobiDB-lite"/>
    </source>
</evidence>
<dbReference type="EMBL" id="CP110429">
    <property type="protein sequence ID" value="WAQ87907.1"/>
    <property type="molecule type" value="Genomic_DNA"/>
</dbReference>
<feature type="compositionally biased region" description="Gly residues" evidence="10">
    <location>
        <begin position="507"/>
        <end position="524"/>
    </location>
</feature>
<evidence type="ECO:0000256" key="7">
    <source>
        <dbReference type="ARBA" id="ARBA00023242"/>
    </source>
</evidence>
<comment type="similarity">
    <text evidence="2 9">Belongs to the ING family.</text>
</comment>
<dbReference type="InterPro" id="IPR001965">
    <property type="entry name" value="Znf_PHD"/>
</dbReference>
<dbReference type="Gene3D" id="3.30.40.10">
    <property type="entry name" value="Zinc/RING finger domain, C3HC4 (zinc finger)"/>
    <property type="match status" value="1"/>
</dbReference>
<sequence length="689" mass="72201">MRSSIILIIVAFGLFHNAMALARPNQDPTLSLSELFQSAARSHAVLYARDVIHALELTERAGHRAALAADALSWHMFHSPSELLQVFDPRLYQTGQESQRLAIEVFAESVHLVQGFADTLDAIPPSLTRSLSDLKELDAVLSTPLNQLHAGLDQLLGSLKQPQSITPEERLKLLRNMMADIERYKLGAQDKIRVANGTCESSKIPPSSFPTGYPKLTGSLRSKPIGGVWQNSNPSNLQQPSPPSIPTREFINFHQGSPRLGPSGLPYQPDDDPSPFRRDHPPAEMGSKLLDQHIYSQSMLDAHQRGIQPDDHHGAPPRPPGKMVAPQHPQHHSTPNPLHTALAAKLKRSFGLGEGEPEVEVWPPFATPPPGGLSGPKKRARKSKPAGGAGKQAQAAEEPSGSSTKPTTEPQGAIASTTTTEFASPSSHPTKPTTQVPTGSTSRKTTASGGVRQTTAGPAGKAEGSKPAGPGGGAPAKRAYTKRAGLASSTGGAPKKRGNPGKKAVVGGAGPGEGGGRKAGAGKEGGVRLEEVAEAGGKARQRKAAALHELADGGRGESKTEAGAETERVGGESAGEEASQVRGVKRGSGGPTRKRKETADAAGAGGDSSSEGSTSAKTYCVCKGSVYGERMVGCDNAACPIEWFHYQCAGLTEDPTGNWFCPDCRAQGFGSPECARGVGEEGGVARWMG</sequence>
<keyword evidence="7 9" id="KW-0539">Nucleus</keyword>
<feature type="region of interest" description="Disordered" evidence="10">
    <location>
        <begin position="355"/>
        <end position="615"/>
    </location>
</feature>
<evidence type="ECO:0000256" key="9">
    <source>
        <dbReference type="RuleBase" id="RU361213"/>
    </source>
</evidence>
<evidence type="ECO:0000256" key="2">
    <source>
        <dbReference type="ARBA" id="ARBA00010210"/>
    </source>
</evidence>
<keyword evidence="11" id="KW-0732">Signal</keyword>
<reference evidence="13" key="1">
    <citation type="submission" date="2022-10" db="EMBL/GenBank/DDBJ databases">
        <title>Puccinia triticina Genome sequencing and assembly.</title>
        <authorList>
            <person name="Li C."/>
        </authorList>
    </citation>
    <scope>NUCLEOTIDE SEQUENCE</scope>
    <source>
        <strain evidence="13">Pt15</strain>
    </source>
</reference>
<feature type="signal peptide" evidence="11">
    <location>
        <begin position="1"/>
        <end position="20"/>
    </location>
</feature>
<dbReference type="PROSITE" id="PS50016">
    <property type="entry name" value="ZF_PHD_2"/>
    <property type="match status" value="1"/>
</dbReference>
<evidence type="ECO:0000313" key="13">
    <source>
        <dbReference type="EMBL" id="WAQ87907.1"/>
    </source>
</evidence>
<dbReference type="PANTHER" id="PTHR10333:SF42">
    <property type="entry name" value="INHIBITOR OF GROWTH PROTEIN 5"/>
    <property type="match status" value="1"/>
</dbReference>
<dbReference type="CDD" id="cd16859">
    <property type="entry name" value="ING_ING4_5"/>
    <property type="match status" value="1"/>
</dbReference>
<evidence type="ECO:0000256" key="8">
    <source>
        <dbReference type="PROSITE-ProRule" id="PRU00146"/>
    </source>
</evidence>
<feature type="compositionally biased region" description="Polar residues" evidence="10">
    <location>
        <begin position="400"/>
        <end position="455"/>
    </location>
</feature>
<feature type="compositionally biased region" description="Low complexity" evidence="10">
    <location>
        <begin position="456"/>
        <end position="468"/>
    </location>
</feature>
<dbReference type="SUPFAM" id="SSF57903">
    <property type="entry name" value="FYVE/PHD zinc finger"/>
    <property type="match status" value="1"/>
</dbReference>
<evidence type="ECO:0000256" key="1">
    <source>
        <dbReference type="ARBA" id="ARBA00004123"/>
    </source>
</evidence>
<evidence type="ECO:0000256" key="11">
    <source>
        <dbReference type="SAM" id="SignalP"/>
    </source>
</evidence>
<dbReference type="RefSeq" id="XP_053023462.1">
    <property type="nucleotide sequence ID" value="XM_053172516.1"/>
</dbReference>
<dbReference type="InterPro" id="IPR011011">
    <property type="entry name" value="Znf_FYVE_PHD"/>
</dbReference>